<feature type="transmembrane region" description="Helical" evidence="1">
    <location>
        <begin position="145"/>
        <end position="167"/>
    </location>
</feature>
<dbReference type="AlphaFoldDB" id="A0A953I4G5"/>
<organism evidence="3 4">
    <name type="scientific">Symbiobacterium thermophilum</name>
    <dbReference type="NCBI Taxonomy" id="2734"/>
    <lineage>
        <taxon>Bacteria</taxon>
        <taxon>Bacillati</taxon>
        <taxon>Bacillota</taxon>
        <taxon>Clostridia</taxon>
        <taxon>Eubacteriales</taxon>
        <taxon>Symbiobacteriaceae</taxon>
        <taxon>Symbiobacterium</taxon>
    </lineage>
</organism>
<name>A0A953I4G5_SYMTR</name>
<feature type="transmembrane region" description="Helical" evidence="1">
    <location>
        <begin position="36"/>
        <end position="57"/>
    </location>
</feature>
<dbReference type="EMBL" id="PIUK01000177">
    <property type="protein sequence ID" value="MBY6277425.1"/>
    <property type="molecule type" value="Genomic_DNA"/>
</dbReference>
<keyword evidence="1" id="KW-1133">Transmembrane helix</keyword>
<proteinExistence type="predicted"/>
<evidence type="ECO:0000313" key="3">
    <source>
        <dbReference type="EMBL" id="MBY6277425.1"/>
    </source>
</evidence>
<keyword evidence="1" id="KW-0472">Membrane</keyword>
<dbReference type="Pfam" id="PF25231">
    <property type="entry name" value="DUF7847"/>
    <property type="match status" value="1"/>
</dbReference>
<evidence type="ECO:0000256" key="1">
    <source>
        <dbReference type="SAM" id="Phobius"/>
    </source>
</evidence>
<reference evidence="3" key="1">
    <citation type="submission" date="2017-11" db="EMBL/GenBank/DDBJ databases">
        <title>Three new genomes from thermophilic consortium.</title>
        <authorList>
            <person name="Quaggio R."/>
            <person name="Amgarten D."/>
            <person name="Setubal J.C."/>
        </authorList>
    </citation>
    <scope>NUCLEOTIDE SEQUENCE</scope>
    <source>
        <strain evidence="3">ZCTH01-B2</strain>
    </source>
</reference>
<sequence>MSTHSPAPADDVLRPRDLGQILDQTFRVFGRSWRSLLPMGLIGATPGLVYSLFVLSLSPDLQMGPFGNPLVRALAAADAGDFSGVLRLGSLMVVSWVAILLLYPLYKGALLDAATRAVLHMPPVSVGESFRVGATRYGAMLGSHALLVLMWIAAVPLLALAGLLVLAFLTIPVGLIALATFTVFTGHAVVVEQKGAGSAIGRSFELVRSRFWPLLGTGIVFWLLSTLLSYIVVGPSSFAAGIVTAITGSFLPFTLLTLVEGLAATFITPFMAVGLTVVYFDTRVRREGYDLEWMARQQAESATGDFQP</sequence>
<protein>
    <recommendedName>
        <fullName evidence="2">DUF7847 domain-containing protein</fullName>
    </recommendedName>
</protein>
<feature type="transmembrane region" description="Helical" evidence="1">
    <location>
        <begin position="88"/>
        <end position="106"/>
    </location>
</feature>
<feature type="transmembrane region" description="Helical" evidence="1">
    <location>
        <begin position="253"/>
        <end position="280"/>
    </location>
</feature>
<gene>
    <name evidence="3" type="ORF">CWE10_14665</name>
</gene>
<keyword evidence="1" id="KW-0812">Transmembrane</keyword>
<accession>A0A953I4G5</accession>
<feature type="domain" description="DUF7847" evidence="2">
    <location>
        <begin position="144"/>
        <end position="279"/>
    </location>
</feature>
<feature type="transmembrane region" description="Helical" evidence="1">
    <location>
        <begin position="173"/>
        <end position="191"/>
    </location>
</feature>
<feature type="transmembrane region" description="Helical" evidence="1">
    <location>
        <begin position="211"/>
        <end position="233"/>
    </location>
</feature>
<evidence type="ECO:0000259" key="2">
    <source>
        <dbReference type="Pfam" id="PF25231"/>
    </source>
</evidence>
<dbReference type="Proteomes" id="UP000732377">
    <property type="component" value="Unassembled WGS sequence"/>
</dbReference>
<dbReference type="InterPro" id="IPR057169">
    <property type="entry name" value="DUF7847"/>
</dbReference>
<dbReference type="RefSeq" id="WP_273380635.1">
    <property type="nucleotide sequence ID" value="NZ_PIUK01000177.1"/>
</dbReference>
<comment type="caution">
    <text evidence="3">The sequence shown here is derived from an EMBL/GenBank/DDBJ whole genome shotgun (WGS) entry which is preliminary data.</text>
</comment>
<evidence type="ECO:0000313" key="4">
    <source>
        <dbReference type="Proteomes" id="UP000732377"/>
    </source>
</evidence>